<reference evidence="2" key="1">
    <citation type="submission" date="2022-10" db="EMBL/GenBank/DDBJ databases">
        <title>Description of Fervidibacillus gen. nov. in the family Fervidibacillaceae fam. nov. with two species, Fervidibacillus albus sp. nov., and Fervidibacillus halotolerans sp. nov., isolated from tidal flat sediments.</title>
        <authorList>
            <person name="Kwon K.K."/>
            <person name="Yang S.-H."/>
        </authorList>
    </citation>
    <scope>NUCLEOTIDE SEQUENCE</scope>
    <source>
        <strain evidence="2">JCM 19140</strain>
    </source>
</reference>
<proteinExistence type="predicted"/>
<evidence type="ECO:0000313" key="2">
    <source>
        <dbReference type="EMBL" id="MCU9612668.1"/>
    </source>
</evidence>
<dbReference type="InterPro" id="IPR052531">
    <property type="entry name" value="CarD-like_regulator"/>
</dbReference>
<dbReference type="RefSeq" id="WP_263071851.1">
    <property type="nucleotide sequence ID" value="NZ_JAOUSF010000001.1"/>
</dbReference>
<keyword evidence="3" id="KW-1185">Reference proteome</keyword>
<gene>
    <name evidence="2" type="ORF">OEV98_03700</name>
</gene>
<dbReference type="SUPFAM" id="SSF141259">
    <property type="entry name" value="CarD-like"/>
    <property type="match status" value="1"/>
</dbReference>
<dbReference type="GO" id="GO:0009303">
    <property type="term" value="P:rRNA transcription"/>
    <property type="evidence" value="ECO:0007669"/>
    <property type="project" value="TreeGrafter"/>
</dbReference>
<feature type="domain" description="CarD-like/TRCF RNAP-interacting" evidence="1">
    <location>
        <begin position="1"/>
        <end position="111"/>
    </location>
</feature>
<dbReference type="Gene3D" id="1.20.58.1290">
    <property type="entry name" value="CarD-like, C-terminal domain"/>
    <property type="match status" value="1"/>
</dbReference>
<protein>
    <submittedName>
        <fullName evidence="2">CarD family transcriptional regulator</fullName>
    </submittedName>
</protein>
<dbReference type="InterPro" id="IPR036101">
    <property type="entry name" value="CarD-like/TRCF_RID_sf"/>
</dbReference>
<evidence type="ECO:0000259" key="1">
    <source>
        <dbReference type="SMART" id="SM01058"/>
    </source>
</evidence>
<organism evidence="2 3">
    <name type="scientific">Perspicuibacillus lycopersici</name>
    <dbReference type="NCBI Taxonomy" id="1325689"/>
    <lineage>
        <taxon>Bacteria</taxon>
        <taxon>Bacillati</taxon>
        <taxon>Bacillota</taxon>
        <taxon>Bacilli</taxon>
        <taxon>Bacillales</taxon>
        <taxon>Bacillaceae</taxon>
        <taxon>Perspicuibacillus</taxon>
    </lineage>
</organism>
<dbReference type="EMBL" id="JAOUSF010000001">
    <property type="protein sequence ID" value="MCU9612668.1"/>
    <property type="molecule type" value="Genomic_DNA"/>
</dbReference>
<dbReference type="Pfam" id="PF02559">
    <property type="entry name" value="CarD_TRCF_RID"/>
    <property type="match status" value="1"/>
</dbReference>
<dbReference type="Proteomes" id="UP001209318">
    <property type="component" value="Unassembled WGS sequence"/>
</dbReference>
<comment type="caution">
    <text evidence="2">The sequence shown here is derived from an EMBL/GenBank/DDBJ whole genome shotgun (WGS) entry which is preliminary data.</text>
</comment>
<dbReference type="PANTHER" id="PTHR38447:SF1">
    <property type="entry name" value="RNA POLYMERASE-BINDING TRANSCRIPTION FACTOR CARD"/>
    <property type="match status" value="1"/>
</dbReference>
<sequence>MLKIGDLIIYAGHGICRIDEICDKTYAGITKTYYVLHPIENNQQLTISTPVDNETAIMHLMDQEEANHVLQSFYSDGVDWIEKTPIRGKVYSNIINSRNRLEIAKLANTLLRKKYELEKDGKKLYELDSKLLLSIQSILFKELALAYNISTQAILEKIETIIINNEKMAN</sequence>
<accession>A0AAE3IQF6</accession>
<dbReference type="InterPro" id="IPR042215">
    <property type="entry name" value="CarD-like_C"/>
</dbReference>
<name>A0AAE3IQF6_9BACI</name>
<dbReference type="Gene3D" id="2.40.10.170">
    <property type="match status" value="1"/>
</dbReference>
<dbReference type="InterPro" id="IPR003711">
    <property type="entry name" value="CarD-like/TRCF_RID"/>
</dbReference>
<dbReference type="SMART" id="SM01058">
    <property type="entry name" value="CarD_TRCF"/>
    <property type="match status" value="1"/>
</dbReference>
<dbReference type="PANTHER" id="PTHR38447">
    <property type="entry name" value="TRANSCRIPTION FACTOR YDEB-RELATED"/>
    <property type="match status" value="1"/>
</dbReference>
<evidence type="ECO:0000313" key="3">
    <source>
        <dbReference type="Proteomes" id="UP001209318"/>
    </source>
</evidence>
<dbReference type="AlphaFoldDB" id="A0AAE3IQF6"/>